<accession>A0A0F8YCC1</accession>
<feature type="region of interest" description="Disordered" evidence="1">
    <location>
        <begin position="54"/>
        <end position="77"/>
    </location>
</feature>
<dbReference type="EMBL" id="LAZR01054227">
    <property type="protein sequence ID" value="KKK79003.1"/>
    <property type="molecule type" value="Genomic_DNA"/>
</dbReference>
<proteinExistence type="predicted"/>
<evidence type="ECO:0000256" key="1">
    <source>
        <dbReference type="SAM" id="MobiDB-lite"/>
    </source>
</evidence>
<gene>
    <name evidence="2" type="ORF">LCGC14_2837870</name>
</gene>
<feature type="compositionally biased region" description="Basic and acidic residues" evidence="1">
    <location>
        <begin position="59"/>
        <end position="77"/>
    </location>
</feature>
<sequence length="77" mass="9375">MRPGKRERLTRRLERLRIQQARMQARLQPTPTPSMLSAWDKYLNHVPIRFLGKPNPRPWEFDGRTNKRIRRENSNPR</sequence>
<name>A0A0F8YCC1_9ZZZZ</name>
<organism evidence="2">
    <name type="scientific">marine sediment metagenome</name>
    <dbReference type="NCBI Taxonomy" id="412755"/>
    <lineage>
        <taxon>unclassified sequences</taxon>
        <taxon>metagenomes</taxon>
        <taxon>ecological metagenomes</taxon>
    </lineage>
</organism>
<evidence type="ECO:0000313" key="2">
    <source>
        <dbReference type="EMBL" id="KKK79003.1"/>
    </source>
</evidence>
<reference evidence="2" key="1">
    <citation type="journal article" date="2015" name="Nature">
        <title>Complex archaea that bridge the gap between prokaryotes and eukaryotes.</title>
        <authorList>
            <person name="Spang A."/>
            <person name="Saw J.H."/>
            <person name="Jorgensen S.L."/>
            <person name="Zaremba-Niedzwiedzka K."/>
            <person name="Martijn J."/>
            <person name="Lind A.E."/>
            <person name="van Eijk R."/>
            <person name="Schleper C."/>
            <person name="Guy L."/>
            <person name="Ettema T.J."/>
        </authorList>
    </citation>
    <scope>NUCLEOTIDE SEQUENCE</scope>
</reference>
<dbReference type="AlphaFoldDB" id="A0A0F8YCC1"/>
<comment type="caution">
    <text evidence="2">The sequence shown here is derived from an EMBL/GenBank/DDBJ whole genome shotgun (WGS) entry which is preliminary data.</text>
</comment>
<protein>
    <submittedName>
        <fullName evidence="2">Uncharacterized protein</fullName>
    </submittedName>
</protein>